<keyword evidence="1" id="KW-1133">Transmembrane helix</keyword>
<evidence type="ECO:0000313" key="2">
    <source>
        <dbReference type="EMBL" id="UZZ64387.1"/>
    </source>
</evidence>
<protein>
    <submittedName>
        <fullName evidence="2">Uncharacterized protein</fullName>
    </submittedName>
</protein>
<reference evidence="2 3" key="1">
    <citation type="submission" date="2022-10" db="EMBL/GenBank/DDBJ databases">
        <authorList>
            <person name="Cortes-Martin A."/>
            <person name="Buttimer C.T.H."/>
            <person name="Hill C."/>
        </authorList>
    </citation>
    <scope>NUCLEOTIDE SEQUENCE [LARGE SCALE GENOMIC DNA]</scope>
</reference>
<keyword evidence="1" id="KW-0812">Transmembrane</keyword>
<accession>A0AAE9PZT1</accession>
<dbReference type="Proteomes" id="UP001236076">
    <property type="component" value="Segment"/>
</dbReference>
<dbReference type="EMBL" id="OP744025">
    <property type="protein sequence ID" value="UZZ64387.1"/>
    <property type="molecule type" value="Genomic_DNA"/>
</dbReference>
<evidence type="ECO:0000313" key="3">
    <source>
        <dbReference type="Proteomes" id="UP001236076"/>
    </source>
</evidence>
<feature type="transmembrane region" description="Helical" evidence="1">
    <location>
        <begin position="72"/>
        <end position="91"/>
    </location>
</feature>
<keyword evidence="3" id="KW-1185">Reference proteome</keyword>
<feature type="transmembrane region" description="Helical" evidence="1">
    <location>
        <begin position="48"/>
        <end position="66"/>
    </location>
</feature>
<proteinExistence type="predicted"/>
<evidence type="ECO:0000256" key="1">
    <source>
        <dbReference type="SAM" id="Phobius"/>
    </source>
</evidence>
<gene>
    <name evidence="2" type="ORF">A54_147</name>
</gene>
<organism evidence="2 3">
    <name type="scientific">Escherichia phage A5-4</name>
    <dbReference type="NCBI Taxonomy" id="2996162"/>
    <lineage>
        <taxon>Viruses</taxon>
        <taxon>Duplodnaviria</taxon>
        <taxon>Heunggongvirae</taxon>
        <taxon>Uroviricota</taxon>
        <taxon>Caudoviricetes</taxon>
        <taxon>Vequintavirinae</taxon>
    </lineage>
</organism>
<name>A0AAE9PZT1_9CAUD</name>
<sequence length="106" mass="12239">MTSLLTYILCCIISSAAWFLLIKLRQGGFRIPLPENSNLLDPLNHGNVNYKLLMLGWLIMTVFWFVGWPFLILFYALAWIVYSTMVVYNLTIGNEKFAKRIFGGKN</sequence>
<feature type="transmembrane region" description="Helical" evidence="1">
    <location>
        <begin position="6"/>
        <end position="24"/>
    </location>
</feature>
<keyword evidence="1" id="KW-0472">Membrane</keyword>